<reference evidence="2 3" key="1">
    <citation type="submission" date="2020-08" db="EMBL/GenBank/DDBJ databases">
        <title>Sequencing the genomes of 1000 actinobacteria strains.</title>
        <authorList>
            <person name="Klenk H.-P."/>
        </authorList>
    </citation>
    <scope>NUCLEOTIDE SEQUENCE [LARGE SCALE GENOMIC DNA]</scope>
    <source>
        <strain evidence="2 3">DSM 44320</strain>
    </source>
</reference>
<protein>
    <submittedName>
        <fullName evidence="2">Uncharacterized protein</fullName>
    </submittedName>
</protein>
<evidence type="ECO:0000256" key="1">
    <source>
        <dbReference type="SAM" id="MobiDB-lite"/>
    </source>
</evidence>
<evidence type="ECO:0000313" key="2">
    <source>
        <dbReference type="EMBL" id="MBB3725738.1"/>
    </source>
</evidence>
<dbReference type="AlphaFoldDB" id="A0A7W5Y9F0"/>
<dbReference type="GeneID" id="95388148"/>
<comment type="caution">
    <text evidence="2">The sequence shown here is derived from an EMBL/GenBank/DDBJ whole genome shotgun (WGS) entry which is preliminary data.</text>
</comment>
<gene>
    <name evidence="2" type="ORF">FHR33_001598</name>
</gene>
<accession>A0A7W5Y9F0</accession>
<sequence length="68" mass="6868">MIGMTVGMILPWPVIGAVIGICLLLAVAASLVPARAALRPADPARPSPLADVEIPAGQPDGFRGLPGE</sequence>
<feature type="region of interest" description="Disordered" evidence="1">
    <location>
        <begin position="40"/>
        <end position="68"/>
    </location>
</feature>
<dbReference type="EMBL" id="JACIBV010000001">
    <property type="protein sequence ID" value="MBB3725738.1"/>
    <property type="molecule type" value="Genomic_DNA"/>
</dbReference>
<organism evidence="2 3">
    <name type="scientific">Nonomuraea dietziae</name>
    <dbReference type="NCBI Taxonomy" id="65515"/>
    <lineage>
        <taxon>Bacteria</taxon>
        <taxon>Bacillati</taxon>
        <taxon>Actinomycetota</taxon>
        <taxon>Actinomycetes</taxon>
        <taxon>Streptosporangiales</taxon>
        <taxon>Streptosporangiaceae</taxon>
        <taxon>Nonomuraea</taxon>
    </lineage>
</organism>
<proteinExistence type="predicted"/>
<name>A0A7W5Y9F0_9ACTN</name>
<keyword evidence="3" id="KW-1185">Reference proteome</keyword>
<dbReference type="RefSeq" id="WP_183645305.1">
    <property type="nucleotide sequence ID" value="NZ_JACIBV010000001.1"/>
</dbReference>
<dbReference type="Proteomes" id="UP000579945">
    <property type="component" value="Unassembled WGS sequence"/>
</dbReference>
<evidence type="ECO:0000313" key="3">
    <source>
        <dbReference type="Proteomes" id="UP000579945"/>
    </source>
</evidence>